<protein>
    <submittedName>
        <fullName evidence="3">Uncharacterized protein</fullName>
    </submittedName>
</protein>
<dbReference type="OrthoDB" id="3799310at2759"/>
<comment type="caution">
    <text evidence="3">The sequence shown here is derived from an EMBL/GenBank/DDBJ whole genome shotgun (WGS) entry which is preliminary data.</text>
</comment>
<keyword evidence="2" id="KW-0472">Membrane</keyword>
<feature type="region of interest" description="Disordered" evidence="1">
    <location>
        <begin position="1"/>
        <end position="107"/>
    </location>
</feature>
<keyword evidence="4" id="KW-1185">Reference proteome</keyword>
<feature type="compositionally biased region" description="Basic residues" evidence="1">
    <location>
        <begin position="1"/>
        <end position="11"/>
    </location>
</feature>
<keyword evidence="2" id="KW-0812">Transmembrane</keyword>
<feature type="region of interest" description="Disordered" evidence="1">
    <location>
        <begin position="249"/>
        <end position="295"/>
    </location>
</feature>
<sequence>MGKASKARRRENRAALHNQDGATLNSPATSPAFNPADSPADSTQAKIPGNFAEVTPATESEFRKRFDSKVDDDDEQQSEEVSKPEAKILQPAPVQDAPQKPVVAPKRDRTHRNQRWWRIRPCKWWPCLTIRWLWLFVSVLPNALLRLAWHDVFYMLVVFLAVFYALKGVAEFQFRMFRGVYAQENDGCSIVYVTLPGPIITVSLIEGPQTSRTSVIISTDPALVSSTISSPLPPASSLSIRPPPIVDTTRSISQPSLPSTVPTSSNVPSTPGPPTSPSSASSDIGQPIPPSNFADSNVDDKLDYLDYTSSLWAFIDATTNPRYSSFTTGDECVAIFLDASLNIIFDPFFYHQLINANHSQTYRHN</sequence>
<reference evidence="3" key="1">
    <citation type="journal article" date="2020" name="Stud. Mycol.">
        <title>101 Dothideomycetes genomes: a test case for predicting lifestyles and emergence of pathogens.</title>
        <authorList>
            <person name="Haridas S."/>
            <person name="Albert R."/>
            <person name="Binder M."/>
            <person name="Bloem J."/>
            <person name="Labutti K."/>
            <person name="Salamov A."/>
            <person name="Andreopoulos B."/>
            <person name="Baker S."/>
            <person name="Barry K."/>
            <person name="Bills G."/>
            <person name="Bluhm B."/>
            <person name="Cannon C."/>
            <person name="Castanera R."/>
            <person name="Culley D."/>
            <person name="Daum C."/>
            <person name="Ezra D."/>
            <person name="Gonzalez J."/>
            <person name="Henrissat B."/>
            <person name="Kuo A."/>
            <person name="Liang C."/>
            <person name="Lipzen A."/>
            <person name="Lutzoni F."/>
            <person name="Magnuson J."/>
            <person name="Mondo S."/>
            <person name="Nolan M."/>
            <person name="Ohm R."/>
            <person name="Pangilinan J."/>
            <person name="Park H.-J."/>
            <person name="Ramirez L."/>
            <person name="Alfaro M."/>
            <person name="Sun H."/>
            <person name="Tritt A."/>
            <person name="Yoshinaga Y."/>
            <person name="Zwiers L.-H."/>
            <person name="Turgeon B."/>
            <person name="Goodwin S."/>
            <person name="Spatafora J."/>
            <person name="Crous P."/>
            <person name="Grigoriev I."/>
        </authorList>
    </citation>
    <scope>NUCLEOTIDE SEQUENCE</scope>
    <source>
        <strain evidence="3">CBS 125425</strain>
    </source>
</reference>
<feature type="compositionally biased region" description="Polar residues" evidence="1">
    <location>
        <begin position="20"/>
        <end position="32"/>
    </location>
</feature>
<keyword evidence="2" id="KW-1133">Transmembrane helix</keyword>
<accession>A0A9P4R223</accession>
<dbReference type="AlphaFoldDB" id="A0A9P4R223"/>
<evidence type="ECO:0000256" key="2">
    <source>
        <dbReference type="SAM" id="Phobius"/>
    </source>
</evidence>
<organism evidence="3 4">
    <name type="scientific">Polyplosphaeria fusca</name>
    <dbReference type="NCBI Taxonomy" id="682080"/>
    <lineage>
        <taxon>Eukaryota</taxon>
        <taxon>Fungi</taxon>
        <taxon>Dikarya</taxon>
        <taxon>Ascomycota</taxon>
        <taxon>Pezizomycotina</taxon>
        <taxon>Dothideomycetes</taxon>
        <taxon>Pleosporomycetidae</taxon>
        <taxon>Pleosporales</taxon>
        <taxon>Tetraplosphaeriaceae</taxon>
        <taxon>Polyplosphaeria</taxon>
    </lineage>
</organism>
<feature type="compositionally biased region" description="Low complexity" evidence="1">
    <location>
        <begin position="253"/>
        <end position="269"/>
    </location>
</feature>
<dbReference type="Proteomes" id="UP000799444">
    <property type="component" value="Unassembled WGS sequence"/>
</dbReference>
<feature type="transmembrane region" description="Helical" evidence="2">
    <location>
        <begin position="152"/>
        <end position="170"/>
    </location>
</feature>
<gene>
    <name evidence="3" type="ORF">EJ04DRAFT_563402</name>
</gene>
<feature type="compositionally biased region" description="Basic and acidic residues" evidence="1">
    <location>
        <begin position="60"/>
        <end position="69"/>
    </location>
</feature>
<evidence type="ECO:0000313" key="3">
    <source>
        <dbReference type="EMBL" id="KAF2735382.1"/>
    </source>
</evidence>
<name>A0A9P4R223_9PLEO</name>
<proteinExistence type="predicted"/>
<feature type="transmembrane region" description="Helical" evidence="2">
    <location>
        <begin position="122"/>
        <end position="140"/>
    </location>
</feature>
<evidence type="ECO:0000256" key="1">
    <source>
        <dbReference type="SAM" id="MobiDB-lite"/>
    </source>
</evidence>
<dbReference type="EMBL" id="ML996136">
    <property type="protein sequence ID" value="KAF2735382.1"/>
    <property type="molecule type" value="Genomic_DNA"/>
</dbReference>
<evidence type="ECO:0000313" key="4">
    <source>
        <dbReference type="Proteomes" id="UP000799444"/>
    </source>
</evidence>